<evidence type="ECO:0000313" key="13">
    <source>
        <dbReference type="Proteomes" id="UP000215086"/>
    </source>
</evidence>
<dbReference type="InterPro" id="IPR006062">
    <property type="entry name" value="His_biosynth"/>
</dbReference>
<dbReference type="Pfam" id="PF00977">
    <property type="entry name" value="His_biosynth"/>
    <property type="match status" value="1"/>
</dbReference>
<keyword evidence="5 9" id="KW-0963">Cytoplasm</keyword>
<evidence type="ECO:0000256" key="8">
    <source>
        <dbReference type="ARBA" id="ARBA00023235"/>
    </source>
</evidence>
<dbReference type="UniPathway" id="UPA00031">
    <property type="reaction ID" value="UER00009"/>
</dbReference>
<reference evidence="12 13" key="1">
    <citation type="journal article" name="Front. Microbiol.">
        <title>Sugar Metabolism of the First Thermophilic Planctomycete Thermogutta terrifontis: Comparative Genomic and Transcriptomic Approaches.</title>
        <authorList>
            <person name="Elcheninov A.G."/>
            <person name="Menzel P."/>
            <person name="Gudbergsdottir S.R."/>
            <person name="Slesarev A.I."/>
            <person name="Kadnikov V.V."/>
            <person name="Krogh A."/>
            <person name="Bonch-Osmolovskaya E.A."/>
            <person name="Peng X."/>
            <person name="Kublanov I.V."/>
        </authorList>
    </citation>
    <scope>NUCLEOTIDE SEQUENCE [LARGE SCALE GENOMIC DNA]</scope>
    <source>
        <strain evidence="12 13">R1</strain>
    </source>
</reference>
<dbReference type="OrthoDB" id="9781903at2"/>
<evidence type="ECO:0000256" key="3">
    <source>
        <dbReference type="ARBA" id="ARBA00005133"/>
    </source>
</evidence>
<accession>A0A286RFG9</accession>
<dbReference type="EC" id="5.3.1.16" evidence="9 11"/>
<comment type="subcellular location">
    <subcellularLocation>
        <location evidence="2 9 11">Cytoplasm</location>
    </subcellularLocation>
</comment>
<dbReference type="InterPro" id="IPR006063">
    <property type="entry name" value="HisA_bact_arch"/>
</dbReference>
<dbReference type="GO" id="GO:0003949">
    <property type="term" value="F:1-(5-phosphoribosyl)-5-[(5-phosphoribosylamino)methylideneamino]imidazole-4-carboxamide isomerase activity"/>
    <property type="evidence" value="ECO:0007669"/>
    <property type="project" value="UniProtKB-UniRule"/>
</dbReference>
<dbReference type="Gene3D" id="3.20.20.70">
    <property type="entry name" value="Aldolase class I"/>
    <property type="match status" value="1"/>
</dbReference>
<evidence type="ECO:0000256" key="9">
    <source>
        <dbReference type="HAMAP-Rule" id="MF_01014"/>
    </source>
</evidence>
<dbReference type="InterPro" id="IPR013785">
    <property type="entry name" value="Aldolase_TIM"/>
</dbReference>
<evidence type="ECO:0000256" key="1">
    <source>
        <dbReference type="ARBA" id="ARBA00000901"/>
    </source>
</evidence>
<dbReference type="InterPro" id="IPR044524">
    <property type="entry name" value="Isoase_HisA-like"/>
</dbReference>
<comment type="similarity">
    <text evidence="4 9 10">Belongs to the HisA/HisF family.</text>
</comment>
<keyword evidence="7 9" id="KW-0368">Histidine biosynthesis</keyword>
<comment type="catalytic activity">
    <reaction evidence="1 9 11">
        <text>1-(5-phospho-beta-D-ribosyl)-5-[(5-phospho-beta-D-ribosylamino)methylideneamino]imidazole-4-carboxamide = 5-[(5-phospho-1-deoxy-D-ribulos-1-ylimino)methylamino]-1-(5-phospho-beta-D-ribosyl)imidazole-4-carboxamide</text>
        <dbReference type="Rhea" id="RHEA:15469"/>
        <dbReference type="ChEBI" id="CHEBI:58435"/>
        <dbReference type="ChEBI" id="CHEBI:58525"/>
        <dbReference type="EC" id="5.3.1.16"/>
    </reaction>
</comment>
<dbReference type="PANTHER" id="PTHR43090:SF2">
    <property type="entry name" value="1-(5-PHOSPHORIBOSYL)-5-[(5-PHOSPHORIBOSYLAMINO)METHYLIDENEAMINO] IMIDAZOLE-4-CARBOXAMIDE ISOMERASE"/>
    <property type="match status" value="1"/>
</dbReference>
<evidence type="ECO:0000256" key="4">
    <source>
        <dbReference type="ARBA" id="ARBA00009667"/>
    </source>
</evidence>
<dbReference type="EMBL" id="CP018477">
    <property type="protein sequence ID" value="ASV74687.1"/>
    <property type="molecule type" value="Genomic_DNA"/>
</dbReference>
<evidence type="ECO:0000313" key="12">
    <source>
        <dbReference type="EMBL" id="ASV74687.1"/>
    </source>
</evidence>
<dbReference type="RefSeq" id="WP_095414939.1">
    <property type="nucleotide sequence ID" value="NZ_CP018477.1"/>
</dbReference>
<sequence length="253" mass="27071">MEVWPAIDIRGGRCVRLCQGDFNRETVYGEDPVEMARHWQRLGAMRLHIVDLDGARTGNPTNFPVIIKIVQATGLVCQVGGGLRQTEAVAELLGAGVARVVIGTRAIKDPQWFRELCRRFPGQIVLGLDARDGLVATDGWLETTRESAVEVAQRFQDEPIAAIVYTDIASDGMLKGVNVAAMAALQRSVSVPVIASGGITTLEDIRALKAAGLAGCILGRALYEQRFSLSEALEAAGEREATEGGSVSANSAR</sequence>
<feature type="active site" description="Proton donor" evidence="9">
    <location>
        <position position="129"/>
    </location>
</feature>
<evidence type="ECO:0000256" key="2">
    <source>
        <dbReference type="ARBA" id="ARBA00004496"/>
    </source>
</evidence>
<dbReference type="NCBIfam" id="TIGR00007">
    <property type="entry name" value="1-(5-phosphoribosyl)-5-[(5-phosphoribosylamino)methylideneamino]imidazole-4-carboxamide isomerase"/>
    <property type="match status" value="1"/>
</dbReference>
<dbReference type="GO" id="GO:0000162">
    <property type="term" value="P:L-tryptophan biosynthetic process"/>
    <property type="evidence" value="ECO:0007669"/>
    <property type="project" value="TreeGrafter"/>
</dbReference>
<evidence type="ECO:0000256" key="7">
    <source>
        <dbReference type="ARBA" id="ARBA00023102"/>
    </source>
</evidence>
<dbReference type="GO" id="GO:0005737">
    <property type="term" value="C:cytoplasm"/>
    <property type="evidence" value="ECO:0007669"/>
    <property type="project" value="UniProtKB-SubCell"/>
</dbReference>
<protein>
    <recommendedName>
        <fullName evidence="9 11">1-(5-phosphoribosyl)-5-[(5-phosphoribosylamino)methylideneamino] imidazole-4-carboxamide isomerase</fullName>
        <ecNumber evidence="9 11">5.3.1.16</ecNumber>
    </recommendedName>
    <alternativeName>
        <fullName evidence="9">Phosphoribosylformimino-5-aminoimidazole carboxamide ribotide isomerase</fullName>
    </alternativeName>
</protein>
<dbReference type="SUPFAM" id="SSF51366">
    <property type="entry name" value="Ribulose-phoshate binding barrel"/>
    <property type="match status" value="1"/>
</dbReference>
<dbReference type="NCBIfam" id="NF010112">
    <property type="entry name" value="PRK13585.1"/>
    <property type="match status" value="1"/>
</dbReference>
<dbReference type="PANTHER" id="PTHR43090">
    <property type="entry name" value="1-(5-PHOSPHORIBOSYL)-5-[(5-PHOSPHORIBOSYLAMINO)METHYLIDENEAMINO] IMIDAZOLE-4-CARBOXAMIDE ISOMERASE"/>
    <property type="match status" value="1"/>
</dbReference>
<evidence type="ECO:0000256" key="6">
    <source>
        <dbReference type="ARBA" id="ARBA00022605"/>
    </source>
</evidence>
<keyword evidence="6 9" id="KW-0028">Amino-acid biosynthesis</keyword>
<feature type="active site" description="Proton acceptor" evidence="9">
    <location>
        <position position="8"/>
    </location>
</feature>
<evidence type="ECO:0000256" key="10">
    <source>
        <dbReference type="RuleBase" id="RU003657"/>
    </source>
</evidence>
<keyword evidence="8 9" id="KW-0413">Isomerase</keyword>
<dbReference type="CDD" id="cd04732">
    <property type="entry name" value="HisA"/>
    <property type="match status" value="1"/>
</dbReference>
<gene>
    <name evidence="9" type="primary">hisA</name>
    <name evidence="12" type="ORF">THTE_2085</name>
</gene>
<dbReference type="Proteomes" id="UP000215086">
    <property type="component" value="Chromosome"/>
</dbReference>
<name>A0A286RFG9_9BACT</name>
<keyword evidence="13" id="KW-1185">Reference proteome</keyword>
<dbReference type="KEGG" id="ttf:THTE_2085"/>
<dbReference type="AlphaFoldDB" id="A0A286RFG9"/>
<dbReference type="InterPro" id="IPR011060">
    <property type="entry name" value="RibuloseP-bd_barrel"/>
</dbReference>
<dbReference type="InterPro" id="IPR023016">
    <property type="entry name" value="HisA/PriA"/>
</dbReference>
<dbReference type="FunFam" id="3.20.20.70:FF:000009">
    <property type="entry name" value="1-(5-phosphoribosyl)-5-[(5-phosphoribosylamino)methylideneamino] imidazole-4-carboxamide isomerase"/>
    <property type="match status" value="1"/>
</dbReference>
<proteinExistence type="inferred from homology"/>
<organism evidence="12 13">
    <name type="scientific">Thermogutta terrifontis</name>
    <dbReference type="NCBI Taxonomy" id="1331910"/>
    <lineage>
        <taxon>Bacteria</taxon>
        <taxon>Pseudomonadati</taxon>
        <taxon>Planctomycetota</taxon>
        <taxon>Planctomycetia</taxon>
        <taxon>Pirellulales</taxon>
        <taxon>Thermoguttaceae</taxon>
        <taxon>Thermogutta</taxon>
    </lineage>
</organism>
<evidence type="ECO:0000256" key="11">
    <source>
        <dbReference type="RuleBase" id="RU003658"/>
    </source>
</evidence>
<dbReference type="GO" id="GO:0000105">
    <property type="term" value="P:L-histidine biosynthetic process"/>
    <property type="evidence" value="ECO:0007669"/>
    <property type="project" value="UniProtKB-UniRule"/>
</dbReference>
<comment type="pathway">
    <text evidence="3 9 11">Amino-acid biosynthesis; L-histidine biosynthesis; L-histidine from 5-phospho-alpha-D-ribose 1-diphosphate: step 4/9.</text>
</comment>
<evidence type="ECO:0000256" key="5">
    <source>
        <dbReference type="ARBA" id="ARBA00022490"/>
    </source>
</evidence>
<dbReference type="HAMAP" id="MF_01014">
    <property type="entry name" value="HisA"/>
    <property type="match status" value="1"/>
</dbReference>